<name>A0A2T5GKK4_9SPHN</name>
<dbReference type="RefSeq" id="WP_146168841.1">
    <property type="nucleotide sequence ID" value="NZ_JASPFP010000001.1"/>
</dbReference>
<evidence type="ECO:0000313" key="2">
    <source>
        <dbReference type="Proteomes" id="UP000244189"/>
    </source>
</evidence>
<dbReference type="EMBL" id="QAOG01000004">
    <property type="protein sequence ID" value="PTQ59857.1"/>
    <property type="molecule type" value="Genomic_DNA"/>
</dbReference>
<protein>
    <recommendedName>
        <fullName evidence="3">Sulfotransferase family protein</fullName>
    </recommendedName>
</protein>
<dbReference type="Gene3D" id="3.40.50.300">
    <property type="entry name" value="P-loop containing nucleotide triphosphate hydrolases"/>
    <property type="match status" value="1"/>
</dbReference>
<sequence length="275" mass="30715">MSIPFPSPAKPLNWQQPLSGLRILTRGDVPITRVQIYGQRCSGTNLVTRAIEANMPGAEITEAFGFKHWFVPPQTLFVKDTLVLVVARNAFDWARSLHRQPWHAHPELKAKPFDAFIRSHWHSYWDDHFGHIEAGHPMYGNEMLHERDPETGERFANCIAKRTAKLRHWSSLTNRAHNVALLGYDAFTRDPAAFVAALAEATGIARHESYVPITSYKGQGYAPYVPTPYPDLAPADAEHIAAWLDPAVEAEFGLSADHADRHQSPSPQASVQTAA</sequence>
<proteinExistence type="predicted"/>
<reference evidence="1 2" key="1">
    <citation type="submission" date="2018-04" db="EMBL/GenBank/DDBJ databases">
        <title>Genomic Encyclopedia of Type Strains, Phase III (KMG-III): the genomes of soil and plant-associated and newly described type strains.</title>
        <authorList>
            <person name="Whitman W."/>
        </authorList>
    </citation>
    <scope>NUCLEOTIDE SEQUENCE [LARGE SCALE GENOMIC DNA]</scope>
    <source>
        <strain evidence="1 2">MA101b</strain>
    </source>
</reference>
<accession>A0A2T5GKK4</accession>
<keyword evidence="2" id="KW-1185">Reference proteome</keyword>
<dbReference type="Proteomes" id="UP000244189">
    <property type="component" value="Unassembled WGS sequence"/>
</dbReference>
<dbReference type="SUPFAM" id="SSF52540">
    <property type="entry name" value="P-loop containing nucleoside triphosphate hydrolases"/>
    <property type="match status" value="1"/>
</dbReference>
<organism evidence="1 2">
    <name type="scientific">Sphingomonas aurantiaca</name>
    <dbReference type="NCBI Taxonomy" id="185949"/>
    <lineage>
        <taxon>Bacteria</taxon>
        <taxon>Pseudomonadati</taxon>
        <taxon>Pseudomonadota</taxon>
        <taxon>Alphaproteobacteria</taxon>
        <taxon>Sphingomonadales</taxon>
        <taxon>Sphingomonadaceae</taxon>
        <taxon>Sphingomonas</taxon>
    </lineage>
</organism>
<dbReference type="AlphaFoldDB" id="A0A2T5GKK4"/>
<dbReference type="InterPro" id="IPR027417">
    <property type="entry name" value="P-loop_NTPase"/>
</dbReference>
<gene>
    <name evidence="1" type="ORF">C8J26_2711</name>
</gene>
<comment type="caution">
    <text evidence="1">The sequence shown here is derived from an EMBL/GenBank/DDBJ whole genome shotgun (WGS) entry which is preliminary data.</text>
</comment>
<evidence type="ECO:0008006" key="3">
    <source>
        <dbReference type="Google" id="ProtNLM"/>
    </source>
</evidence>
<evidence type="ECO:0000313" key="1">
    <source>
        <dbReference type="EMBL" id="PTQ59857.1"/>
    </source>
</evidence>